<name>A0AAX4P227_9CHLO</name>
<evidence type="ECO:0000256" key="6">
    <source>
        <dbReference type="ARBA" id="ARBA00022801"/>
    </source>
</evidence>
<evidence type="ECO:0000256" key="10">
    <source>
        <dbReference type="ARBA" id="ARBA00029362"/>
    </source>
</evidence>
<dbReference type="GO" id="GO:0034727">
    <property type="term" value="P:piecemeal microautophagy of the nucleus"/>
    <property type="evidence" value="ECO:0007669"/>
    <property type="project" value="TreeGrafter"/>
</dbReference>
<evidence type="ECO:0000313" key="16">
    <source>
        <dbReference type="EMBL" id="WZN60357.1"/>
    </source>
</evidence>
<dbReference type="GO" id="GO:0005737">
    <property type="term" value="C:cytoplasm"/>
    <property type="evidence" value="ECO:0007669"/>
    <property type="project" value="UniProtKB-SubCell"/>
</dbReference>
<dbReference type="GO" id="GO:0000045">
    <property type="term" value="P:autophagosome assembly"/>
    <property type="evidence" value="ECO:0007669"/>
    <property type="project" value="TreeGrafter"/>
</dbReference>
<dbReference type="SUPFAM" id="SSF54001">
    <property type="entry name" value="Cysteine proteinases"/>
    <property type="match status" value="1"/>
</dbReference>
<keyword evidence="6 13" id="KW-0378">Hydrolase</keyword>
<organism evidence="16 17">
    <name type="scientific">Chloropicon roscoffensis</name>
    <dbReference type="NCBI Taxonomy" id="1461544"/>
    <lineage>
        <taxon>Eukaryota</taxon>
        <taxon>Viridiplantae</taxon>
        <taxon>Chlorophyta</taxon>
        <taxon>Chloropicophyceae</taxon>
        <taxon>Chloropicales</taxon>
        <taxon>Chloropicaceae</taxon>
        <taxon>Chloropicon</taxon>
    </lineage>
</organism>
<dbReference type="GO" id="GO:0016485">
    <property type="term" value="P:protein processing"/>
    <property type="evidence" value="ECO:0007669"/>
    <property type="project" value="TreeGrafter"/>
</dbReference>
<evidence type="ECO:0000256" key="8">
    <source>
        <dbReference type="ARBA" id="ARBA00022927"/>
    </source>
</evidence>
<comment type="function">
    <text evidence="12">Cysteine protease that plays a key role in autophagy by mediating both proteolytic activation and delipidation of ATG8 family proteins. The protease activity is required for proteolytic activation of ATG8 family proteins: cleaves the C-terminal amino acid of ATG8 proteins to reveal a C-terminal glycine. Exposure of the glycine at the C-terminus is essential for ATG8 proteins conjugation to phosphatidylethanolamine (PE) and insertion to membranes, which is necessary for autophagy. In addition to the protease activity, also mediates delipidation of PE-conjugated ATG8 proteins.</text>
</comment>
<keyword evidence="5 13" id="KW-0645">Protease</keyword>
<proteinExistence type="inferred from homology"/>
<comment type="subunit">
    <text evidence="11">Interacts with ATG8.</text>
</comment>
<dbReference type="AlphaFoldDB" id="A0AAX4P227"/>
<comment type="catalytic activity">
    <reaction evidence="10">
        <text>[protein]-C-terminal L-amino acid-glycyl-phosphatidylethanolamide + H2O = [protein]-C-terminal L-amino acid-glycine + a 1,2-diacyl-sn-glycero-3-phosphoethanolamine</text>
        <dbReference type="Rhea" id="RHEA:67548"/>
        <dbReference type="Rhea" id="RHEA-COMP:17323"/>
        <dbReference type="Rhea" id="RHEA-COMP:17324"/>
        <dbReference type="ChEBI" id="CHEBI:15377"/>
        <dbReference type="ChEBI" id="CHEBI:64612"/>
        <dbReference type="ChEBI" id="CHEBI:172940"/>
        <dbReference type="ChEBI" id="CHEBI:172941"/>
    </reaction>
    <physiologicalReaction direction="left-to-right" evidence="10">
        <dbReference type="Rhea" id="RHEA:67549"/>
    </physiologicalReaction>
</comment>
<evidence type="ECO:0000256" key="12">
    <source>
        <dbReference type="ARBA" id="ARBA00045891"/>
    </source>
</evidence>
<keyword evidence="7" id="KW-0788">Thiol protease</keyword>
<reference evidence="16 17" key="1">
    <citation type="submission" date="2024-03" db="EMBL/GenBank/DDBJ databases">
        <title>Complete genome sequence of the green alga Chloropicon roscoffensis RCC1871.</title>
        <authorList>
            <person name="Lemieux C."/>
            <person name="Pombert J.-F."/>
            <person name="Otis C."/>
            <person name="Turmel M."/>
        </authorList>
    </citation>
    <scope>NUCLEOTIDE SEQUENCE [LARGE SCALE GENOMIC DNA]</scope>
    <source>
        <strain evidence="16 17">RCC1871</strain>
    </source>
</reference>
<dbReference type="PANTHER" id="PTHR22624">
    <property type="entry name" value="CYSTEINE PROTEASE ATG4"/>
    <property type="match status" value="1"/>
</dbReference>
<keyword evidence="8 13" id="KW-0653">Protein transport</keyword>
<evidence type="ECO:0000256" key="9">
    <source>
        <dbReference type="ARBA" id="ARBA00023006"/>
    </source>
</evidence>
<evidence type="ECO:0000313" key="17">
    <source>
        <dbReference type="Proteomes" id="UP001472866"/>
    </source>
</evidence>
<evidence type="ECO:0000256" key="14">
    <source>
        <dbReference type="SAM" id="MobiDB-lite"/>
    </source>
</evidence>
<evidence type="ECO:0000256" key="5">
    <source>
        <dbReference type="ARBA" id="ARBA00022670"/>
    </source>
</evidence>
<evidence type="ECO:0000256" key="1">
    <source>
        <dbReference type="ARBA" id="ARBA00004496"/>
    </source>
</evidence>
<keyword evidence="4 13" id="KW-0963">Cytoplasm</keyword>
<dbReference type="InterPro" id="IPR038765">
    <property type="entry name" value="Papain-like_cys_pep_sf"/>
</dbReference>
<evidence type="ECO:0000256" key="11">
    <source>
        <dbReference type="ARBA" id="ARBA00038724"/>
    </source>
</evidence>
<dbReference type="Proteomes" id="UP001472866">
    <property type="component" value="Chromosome 03"/>
</dbReference>
<comment type="similarity">
    <text evidence="2 13">Belongs to the peptidase C54 family.</text>
</comment>
<sequence length="458" mass="50320">MDWRRYLKTEEGHGDPSPGEPAEEEATEEVVFLQRSLSLTERTRLGLSEAWYSWVERFGLQRLRSIVSGVATLPETDEPLYLLGKRYETLNRGEKEDEKEDDDAQLRAKERTEAFAEDLGSRAWVTYRSGFSPLGPSLLTNDAGWGCTIRSGQMLLANCLLVHHKGREWRRRGGEASTSAGHDAPPTAEDIFSLFHDHPGMGSPLSLHNVIKEGAGLGIAPGRWVGPHGLCQAVRRIFTREEARRRARGGAGINVAASRCELSLSLYLAADAGGIPTLYRSRAVEEATCGSDGATWRPLLILVPVTLGCNSSYVNPCYVPQILTVLSTPQSVGIVGGKPGSSIYVLGRQGDRILYLDPHTLKPSVSGVIHHEGAQNDGAGADSYFCDSVHHMLCARLDPSLALGFYCRERRDLDDLYERLGELSRKHPTTSIVSLAEEPEPEKDYDAASTDVDGFQLY</sequence>
<evidence type="ECO:0000256" key="2">
    <source>
        <dbReference type="ARBA" id="ARBA00010958"/>
    </source>
</evidence>
<dbReference type="GO" id="GO:0019786">
    <property type="term" value="F:protein-phosphatidylethanolamide deconjugating activity"/>
    <property type="evidence" value="ECO:0007669"/>
    <property type="project" value="InterPro"/>
</dbReference>
<dbReference type="PANTHER" id="PTHR22624:SF49">
    <property type="entry name" value="CYSTEINE PROTEASE"/>
    <property type="match status" value="1"/>
</dbReference>
<protein>
    <recommendedName>
        <fullName evidence="13">Cysteine protease</fullName>
        <ecNumber evidence="13">3.4.22.-</ecNumber>
    </recommendedName>
</protein>
<evidence type="ECO:0000259" key="15">
    <source>
        <dbReference type="Pfam" id="PF03416"/>
    </source>
</evidence>
<evidence type="ECO:0000256" key="3">
    <source>
        <dbReference type="ARBA" id="ARBA00022448"/>
    </source>
</evidence>
<gene>
    <name evidence="16" type="ORF">HKI87_03g18860</name>
</gene>
<accession>A0AAX4P227</accession>
<evidence type="ECO:0000256" key="13">
    <source>
        <dbReference type="RuleBase" id="RU363115"/>
    </source>
</evidence>
<dbReference type="GO" id="GO:0035973">
    <property type="term" value="P:aggrephagy"/>
    <property type="evidence" value="ECO:0007669"/>
    <property type="project" value="TreeGrafter"/>
</dbReference>
<feature type="compositionally biased region" description="Basic and acidic residues" evidence="14">
    <location>
        <begin position="1"/>
        <end position="14"/>
    </location>
</feature>
<evidence type="ECO:0000256" key="7">
    <source>
        <dbReference type="ARBA" id="ARBA00022807"/>
    </source>
</evidence>
<dbReference type="GO" id="GO:0004197">
    <property type="term" value="F:cysteine-type endopeptidase activity"/>
    <property type="evidence" value="ECO:0007669"/>
    <property type="project" value="TreeGrafter"/>
</dbReference>
<keyword evidence="3" id="KW-0813">Transport</keyword>
<feature type="region of interest" description="Disordered" evidence="14">
    <location>
        <begin position="1"/>
        <end position="26"/>
    </location>
</feature>
<comment type="subcellular location">
    <subcellularLocation>
        <location evidence="1 13">Cytoplasm</location>
    </subcellularLocation>
</comment>
<dbReference type="InterPro" id="IPR005078">
    <property type="entry name" value="Peptidase_C54"/>
</dbReference>
<dbReference type="Pfam" id="PF03416">
    <property type="entry name" value="Peptidase_C54"/>
    <property type="match status" value="1"/>
</dbReference>
<dbReference type="EC" id="3.4.22.-" evidence="13"/>
<keyword evidence="17" id="KW-1185">Reference proteome</keyword>
<dbReference type="EMBL" id="CP151503">
    <property type="protein sequence ID" value="WZN60357.1"/>
    <property type="molecule type" value="Genomic_DNA"/>
</dbReference>
<feature type="region of interest" description="Disordered" evidence="14">
    <location>
        <begin position="428"/>
        <end position="458"/>
    </location>
</feature>
<dbReference type="GO" id="GO:0000423">
    <property type="term" value="P:mitophagy"/>
    <property type="evidence" value="ECO:0007669"/>
    <property type="project" value="TreeGrafter"/>
</dbReference>
<dbReference type="GO" id="GO:0015031">
    <property type="term" value="P:protein transport"/>
    <property type="evidence" value="ECO:0007669"/>
    <property type="project" value="UniProtKB-KW"/>
</dbReference>
<keyword evidence="9 13" id="KW-0072">Autophagy</keyword>
<dbReference type="InterPro" id="IPR046792">
    <property type="entry name" value="Peptidase_C54_cat"/>
</dbReference>
<evidence type="ECO:0000256" key="4">
    <source>
        <dbReference type="ARBA" id="ARBA00022490"/>
    </source>
</evidence>
<feature type="domain" description="Peptidase C54 catalytic" evidence="15">
    <location>
        <begin position="113"/>
        <end position="418"/>
    </location>
</feature>